<dbReference type="AlphaFoldDB" id="A0A381X7L0"/>
<protein>
    <submittedName>
        <fullName evidence="1">Uncharacterized protein</fullName>
    </submittedName>
</protein>
<evidence type="ECO:0000313" key="1">
    <source>
        <dbReference type="EMBL" id="SVA60746.1"/>
    </source>
</evidence>
<sequence length="454" mass="51448">MVGIEPNILKLDLYEDIDSPWIRGECTLHNQASFSTITPLIGQEYFKLVLKTPTLPNKQESIIDYDATPFHIYSMGKTNFGTGSEAVTFQFVSGEAIKNGRILVSEKLEGSCTQIVYDMLDKVDCFKAKWIESSSENRKIIAPNISPFAVVTMMTKQAVTGSPSSTPNFLFWENFRGYHFRSLDSCFLEPRAWNYNVKPDGATQYADTRARVMDDLQTILSYNMGYNDQLMDQMSGMLCSDLIVHDITSKIFTEHRFNYFQQQSSDYTTVDQPMSFPLYNKTPVNEQGVRITDSKSKLMLMPDTILPSGPFAGKDSQHYTKSGKSSFGPYSPEKWAQRRTSHMAQMDSAISLNMRVHGNTTISCGDMVNVSIPHQAQVKEKNASSEDKYHSGSYLIRRIKHTFTVGSYYHEMNMSLYKNALEEELLEVEDAYEPIPDNGGVTYNVDPAEYNSGW</sequence>
<organism evidence="1">
    <name type="scientific">marine metagenome</name>
    <dbReference type="NCBI Taxonomy" id="408172"/>
    <lineage>
        <taxon>unclassified sequences</taxon>
        <taxon>metagenomes</taxon>
        <taxon>ecological metagenomes</taxon>
    </lineage>
</organism>
<proteinExistence type="predicted"/>
<accession>A0A381X7L0</accession>
<name>A0A381X7L0_9ZZZZ</name>
<reference evidence="1" key="1">
    <citation type="submission" date="2018-05" db="EMBL/GenBank/DDBJ databases">
        <authorList>
            <person name="Lanie J.A."/>
            <person name="Ng W.-L."/>
            <person name="Kazmierczak K.M."/>
            <person name="Andrzejewski T.M."/>
            <person name="Davidsen T.M."/>
            <person name="Wayne K.J."/>
            <person name="Tettelin H."/>
            <person name="Glass J.I."/>
            <person name="Rusch D."/>
            <person name="Podicherti R."/>
            <person name="Tsui H.-C.T."/>
            <person name="Winkler M.E."/>
        </authorList>
    </citation>
    <scope>NUCLEOTIDE SEQUENCE</scope>
</reference>
<dbReference type="EMBL" id="UINC01014195">
    <property type="protein sequence ID" value="SVA60746.1"/>
    <property type="molecule type" value="Genomic_DNA"/>
</dbReference>
<gene>
    <name evidence="1" type="ORF">METZ01_LOCUS113600</name>
</gene>